<dbReference type="Gene3D" id="1.10.510.10">
    <property type="entry name" value="Transferase(Phosphotransferase) domain 1"/>
    <property type="match status" value="1"/>
</dbReference>
<dbReference type="SUPFAM" id="SSF56112">
    <property type="entry name" value="Protein kinase-like (PK-like)"/>
    <property type="match status" value="1"/>
</dbReference>
<evidence type="ECO:0000313" key="11">
    <source>
        <dbReference type="EMBL" id="KAF4620258.1"/>
    </source>
</evidence>
<dbReference type="PROSITE" id="PS50011">
    <property type="entry name" value="PROTEIN_KINASE_DOM"/>
    <property type="match status" value="1"/>
</dbReference>
<keyword evidence="2" id="KW-0723">Serine/threonine-protein kinase</keyword>
<keyword evidence="6" id="KW-0067">ATP-binding</keyword>
<dbReference type="EMBL" id="JAACJL010000015">
    <property type="protein sequence ID" value="KAF4620258.1"/>
    <property type="molecule type" value="Genomic_DNA"/>
</dbReference>
<dbReference type="PANTHER" id="PTHR47634:SF9">
    <property type="entry name" value="PROTEIN KINASE DOMAIN-CONTAINING PROTEIN-RELATED"/>
    <property type="match status" value="1"/>
</dbReference>
<feature type="region of interest" description="Disordered" evidence="9">
    <location>
        <begin position="218"/>
        <end position="238"/>
    </location>
</feature>
<dbReference type="Proteomes" id="UP000521872">
    <property type="component" value="Unassembled WGS sequence"/>
</dbReference>
<evidence type="ECO:0000259" key="10">
    <source>
        <dbReference type="PROSITE" id="PS50011"/>
    </source>
</evidence>
<evidence type="ECO:0000256" key="7">
    <source>
        <dbReference type="ARBA" id="ARBA00047899"/>
    </source>
</evidence>
<dbReference type="GO" id="GO:0050684">
    <property type="term" value="P:regulation of mRNA processing"/>
    <property type="evidence" value="ECO:0007669"/>
    <property type="project" value="TreeGrafter"/>
</dbReference>
<keyword evidence="3" id="KW-0808">Transferase</keyword>
<accession>A0A8H4QZV6</accession>
<dbReference type="EC" id="2.7.11.1" evidence="1"/>
<comment type="catalytic activity">
    <reaction evidence="7">
        <text>L-threonyl-[protein] + ATP = O-phospho-L-threonyl-[protein] + ADP + H(+)</text>
        <dbReference type="Rhea" id="RHEA:46608"/>
        <dbReference type="Rhea" id="RHEA-COMP:11060"/>
        <dbReference type="Rhea" id="RHEA-COMP:11605"/>
        <dbReference type="ChEBI" id="CHEBI:15378"/>
        <dbReference type="ChEBI" id="CHEBI:30013"/>
        <dbReference type="ChEBI" id="CHEBI:30616"/>
        <dbReference type="ChEBI" id="CHEBI:61977"/>
        <dbReference type="ChEBI" id="CHEBI:456216"/>
        <dbReference type="EC" id="2.7.11.1"/>
    </reaction>
</comment>
<evidence type="ECO:0000256" key="8">
    <source>
        <dbReference type="ARBA" id="ARBA00048679"/>
    </source>
</evidence>
<name>A0A8H4QZV6_9AGAR</name>
<feature type="compositionally biased region" description="Basic and acidic residues" evidence="9">
    <location>
        <begin position="225"/>
        <end position="235"/>
    </location>
</feature>
<dbReference type="InterPro" id="IPR000719">
    <property type="entry name" value="Prot_kinase_dom"/>
</dbReference>
<dbReference type="InterPro" id="IPR011009">
    <property type="entry name" value="Kinase-like_dom_sf"/>
</dbReference>
<evidence type="ECO:0000256" key="4">
    <source>
        <dbReference type="ARBA" id="ARBA00022741"/>
    </source>
</evidence>
<evidence type="ECO:0000256" key="2">
    <source>
        <dbReference type="ARBA" id="ARBA00022527"/>
    </source>
</evidence>
<feature type="domain" description="Protein kinase" evidence="10">
    <location>
        <begin position="1"/>
        <end position="373"/>
    </location>
</feature>
<dbReference type="GO" id="GO:0000245">
    <property type="term" value="P:spliceosomal complex assembly"/>
    <property type="evidence" value="ECO:0007669"/>
    <property type="project" value="TreeGrafter"/>
</dbReference>
<evidence type="ECO:0000256" key="6">
    <source>
        <dbReference type="ARBA" id="ARBA00022840"/>
    </source>
</evidence>
<evidence type="ECO:0000313" key="12">
    <source>
        <dbReference type="Proteomes" id="UP000521872"/>
    </source>
</evidence>
<dbReference type="InterPro" id="IPR051334">
    <property type="entry name" value="SRPK"/>
</dbReference>
<reference evidence="11 12" key="1">
    <citation type="submission" date="2019-12" db="EMBL/GenBank/DDBJ databases">
        <authorList>
            <person name="Floudas D."/>
            <person name="Bentzer J."/>
            <person name="Ahren D."/>
            <person name="Johansson T."/>
            <person name="Persson P."/>
            <person name="Tunlid A."/>
        </authorList>
    </citation>
    <scope>NUCLEOTIDE SEQUENCE [LARGE SCALE GENOMIC DNA]</scope>
    <source>
        <strain evidence="11 12">CBS 102.39</strain>
    </source>
</reference>
<dbReference type="Pfam" id="PF00069">
    <property type="entry name" value="Pkinase"/>
    <property type="match status" value="1"/>
</dbReference>
<keyword evidence="12" id="KW-1185">Reference proteome</keyword>
<comment type="catalytic activity">
    <reaction evidence="8">
        <text>L-seryl-[protein] + ATP = O-phospho-L-seryl-[protein] + ADP + H(+)</text>
        <dbReference type="Rhea" id="RHEA:17989"/>
        <dbReference type="Rhea" id="RHEA-COMP:9863"/>
        <dbReference type="Rhea" id="RHEA-COMP:11604"/>
        <dbReference type="ChEBI" id="CHEBI:15378"/>
        <dbReference type="ChEBI" id="CHEBI:29999"/>
        <dbReference type="ChEBI" id="CHEBI:30616"/>
        <dbReference type="ChEBI" id="CHEBI:83421"/>
        <dbReference type="ChEBI" id="CHEBI:456216"/>
        <dbReference type="EC" id="2.7.11.1"/>
    </reaction>
</comment>
<evidence type="ECO:0000256" key="3">
    <source>
        <dbReference type="ARBA" id="ARBA00022679"/>
    </source>
</evidence>
<dbReference type="AlphaFoldDB" id="A0A8H4QZV6"/>
<dbReference type="GO" id="GO:0005524">
    <property type="term" value="F:ATP binding"/>
    <property type="evidence" value="ECO:0007669"/>
    <property type="project" value="UniProtKB-KW"/>
</dbReference>
<sequence>MPTSAWGQAAPPRKSKTLAEQLKSLFHVFGKVTSSVGKWWSRWQNRTKKSSNRSSKFVLRVTSPVAHCRTVFPYYLDTIEVESPPHQESEKFDIEQDTEKEAYVPWQEWDAQNPTERYASLADLCAHVGNQLPSRVVKLVARDILRCLDDRYRTHCCPYGNISFHTILLSPTDLRSLISQLREDMEPSFEPTDAIVGLSLTRDLLTSDTLSPVFTLSEVEDSDEDQRPEYPDHESLLPPEEILGGLSGTSADMWALGCILFELLTGEALFDPIFQTKELGITKEESHLIQMIELFGEMPVDVIKSGRFSGHWFTTDGRLRIDTSYYPIELKTVLERHIVGEDLSGAAMFLEKMLKLQPNERAQPRELMDDPWFSE</sequence>
<protein>
    <recommendedName>
        <fullName evidence="1">non-specific serine/threonine protein kinase</fullName>
        <ecNumber evidence="1">2.7.11.1</ecNumber>
    </recommendedName>
</protein>
<gene>
    <name evidence="11" type="ORF">D9613_001200</name>
</gene>
<organism evidence="11 12">
    <name type="scientific">Agrocybe pediades</name>
    <dbReference type="NCBI Taxonomy" id="84607"/>
    <lineage>
        <taxon>Eukaryota</taxon>
        <taxon>Fungi</taxon>
        <taxon>Dikarya</taxon>
        <taxon>Basidiomycota</taxon>
        <taxon>Agaricomycotina</taxon>
        <taxon>Agaricomycetes</taxon>
        <taxon>Agaricomycetidae</taxon>
        <taxon>Agaricales</taxon>
        <taxon>Agaricineae</taxon>
        <taxon>Strophariaceae</taxon>
        <taxon>Agrocybe</taxon>
    </lineage>
</organism>
<keyword evidence="4" id="KW-0547">Nucleotide-binding</keyword>
<dbReference type="PANTHER" id="PTHR47634">
    <property type="entry name" value="PROTEIN KINASE DOMAIN-CONTAINING PROTEIN-RELATED"/>
    <property type="match status" value="1"/>
</dbReference>
<evidence type="ECO:0000256" key="1">
    <source>
        <dbReference type="ARBA" id="ARBA00012513"/>
    </source>
</evidence>
<comment type="caution">
    <text evidence="11">The sequence shown here is derived from an EMBL/GenBank/DDBJ whole genome shotgun (WGS) entry which is preliminary data.</text>
</comment>
<proteinExistence type="predicted"/>
<evidence type="ECO:0000256" key="5">
    <source>
        <dbReference type="ARBA" id="ARBA00022777"/>
    </source>
</evidence>
<dbReference type="GO" id="GO:0004674">
    <property type="term" value="F:protein serine/threonine kinase activity"/>
    <property type="evidence" value="ECO:0007669"/>
    <property type="project" value="UniProtKB-KW"/>
</dbReference>
<dbReference type="SMART" id="SM00220">
    <property type="entry name" value="S_TKc"/>
    <property type="match status" value="1"/>
</dbReference>
<evidence type="ECO:0000256" key="9">
    <source>
        <dbReference type="SAM" id="MobiDB-lite"/>
    </source>
</evidence>
<keyword evidence="5" id="KW-0418">Kinase</keyword>